<feature type="coiled-coil region" evidence="1">
    <location>
        <begin position="31"/>
        <end position="65"/>
    </location>
</feature>
<evidence type="ECO:0000313" key="3">
    <source>
        <dbReference type="Proteomes" id="UP000094801"/>
    </source>
</evidence>
<dbReference type="OrthoDB" id="4064682at2759"/>
<keyword evidence="3" id="KW-1185">Reference proteome</keyword>
<gene>
    <name evidence="2" type="ORF">CANARDRAFT_178143</name>
</gene>
<accession>A0A1E4STU3</accession>
<protein>
    <submittedName>
        <fullName evidence="2">Uncharacterized protein</fullName>
    </submittedName>
</protein>
<evidence type="ECO:0000313" key="2">
    <source>
        <dbReference type="EMBL" id="ODV82924.1"/>
    </source>
</evidence>
<sequence>MTTSSNNHTTGMGMGMGMGETIGITRLEYYVENLSSSINSLNRDLSEVNSKLTSIEQQQQQQQQNSNNESIQTFKDLNMIKFKIQSVLNVFETVKAIVTTSRIEEEKLKEQNENNNNYNNNYNGNGVGDSDSDTDDVDLNTFTNSLSILEETIMEQIQQDKSNKDQYEIAVPNDELLEKINLMIDLLPFFKNLNSFRHIYADFVNVLESEKKRYLSRFK</sequence>
<reference evidence="3" key="1">
    <citation type="submission" date="2016-04" db="EMBL/GenBank/DDBJ databases">
        <title>Comparative genomics of biotechnologically important yeasts.</title>
        <authorList>
            <consortium name="DOE Joint Genome Institute"/>
            <person name="Riley R."/>
            <person name="Haridas S."/>
            <person name="Wolfe K.H."/>
            <person name="Lopes M.R."/>
            <person name="Hittinger C.T."/>
            <person name="Goker M."/>
            <person name="Salamov A."/>
            <person name="Wisecaver J."/>
            <person name="Long T.M."/>
            <person name="Aerts A.L."/>
            <person name="Barry K."/>
            <person name="Choi C."/>
            <person name="Clum A."/>
            <person name="Coughlan A.Y."/>
            <person name="Deshpande S."/>
            <person name="Douglass A.P."/>
            <person name="Hanson S.J."/>
            <person name="Klenk H.-P."/>
            <person name="Labutti K."/>
            <person name="Lapidus A."/>
            <person name="Lindquist E."/>
            <person name="Lipzen A."/>
            <person name="Meier-Kolthoff J.P."/>
            <person name="Ohm R.A."/>
            <person name="Otillar R.P."/>
            <person name="Pangilinan J."/>
            <person name="Peng Y."/>
            <person name="Rokas A."/>
            <person name="Rosa C.A."/>
            <person name="Scheuner C."/>
            <person name="Sibirny A.A."/>
            <person name="Slot J.C."/>
            <person name="Stielow J.B."/>
            <person name="Sun H."/>
            <person name="Kurtzman C.P."/>
            <person name="Blackwell M."/>
            <person name="Grigoriev I.V."/>
            <person name="Jeffries T.W."/>
        </authorList>
    </citation>
    <scope>NUCLEOTIDE SEQUENCE [LARGE SCALE GENOMIC DNA]</scope>
    <source>
        <strain evidence="3">NRRL YB-2248</strain>
    </source>
</reference>
<dbReference type="EMBL" id="KV453871">
    <property type="protein sequence ID" value="ODV82924.1"/>
    <property type="molecule type" value="Genomic_DNA"/>
</dbReference>
<keyword evidence="1" id="KW-0175">Coiled coil</keyword>
<dbReference type="Proteomes" id="UP000094801">
    <property type="component" value="Unassembled WGS sequence"/>
</dbReference>
<dbReference type="AlphaFoldDB" id="A0A1E4STU3"/>
<organism evidence="2 3">
    <name type="scientific">[Candida] arabinofermentans NRRL YB-2248</name>
    <dbReference type="NCBI Taxonomy" id="983967"/>
    <lineage>
        <taxon>Eukaryota</taxon>
        <taxon>Fungi</taxon>
        <taxon>Dikarya</taxon>
        <taxon>Ascomycota</taxon>
        <taxon>Saccharomycotina</taxon>
        <taxon>Pichiomycetes</taxon>
        <taxon>Pichiales</taxon>
        <taxon>Pichiaceae</taxon>
        <taxon>Ogataea</taxon>
        <taxon>Ogataea/Candida clade</taxon>
    </lineage>
</organism>
<proteinExistence type="predicted"/>
<evidence type="ECO:0000256" key="1">
    <source>
        <dbReference type="SAM" id="Coils"/>
    </source>
</evidence>
<name>A0A1E4STU3_9ASCO</name>